<evidence type="ECO:0000313" key="6">
    <source>
        <dbReference type="Proteomes" id="UP000019095"/>
    </source>
</evidence>
<dbReference type="RefSeq" id="WP_025373249.1">
    <property type="nucleotide sequence ID" value="NZ_CP003915.1"/>
</dbReference>
<dbReference type="EMBL" id="CP003915">
    <property type="protein sequence ID" value="AHG64606.1"/>
    <property type="molecule type" value="Genomic_DNA"/>
</dbReference>
<protein>
    <submittedName>
        <fullName evidence="5">Transcriptional regulator, GntR family</fullName>
    </submittedName>
</protein>
<dbReference type="InterPro" id="IPR036390">
    <property type="entry name" value="WH_DNA-bd_sf"/>
</dbReference>
<dbReference type="InterPro" id="IPR036388">
    <property type="entry name" value="WH-like_DNA-bd_sf"/>
</dbReference>
<dbReference type="eggNOG" id="COG1802">
    <property type="taxonomic scope" value="Bacteria"/>
</dbReference>
<dbReference type="AlphaFoldDB" id="W0PCX2"/>
<dbReference type="PATRIC" id="fig|1247726.3.peg.2787"/>
<dbReference type="PANTHER" id="PTHR43537">
    <property type="entry name" value="TRANSCRIPTIONAL REGULATOR, GNTR FAMILY"/>
    <property type="match status" value="1"/>
</dbReference>
<dbReference type="PROSITE" id="PS50949">
    <property type="entry name" value="HTH_GNTR"/>
    <property type="match status" value="1"/>
</dbReference>
<keyword evidence="6" id="KW-1185">Reference proteome</keyword>
<dbReference type="SUPFAM" id="SSF48008">
    <property type="entry name" value="GntR ligand-binding domain-like"/>
    <property type="match status" value="1"/>
</dbReference>
<dbReference type="PANTHER" id="PTHR43537:SF24">
    <property type="entry name" value="GLUCONATE OPERON TRANSCRIPTIONAL REPRESSOR"/>
    <property type="match status" value="1"/>
</dbReference>
<dbReference type="GO" id="GO:0003677">
    <property type="term" value="F:DNA binding"/>
    <property type="evidence" value="ECO:0007669"/>
    <property type="project" value="UniProtKB-KW"/>
</dbReference>
<dbReference type="SMART" id="SM00895">
    <property type="entry name" value="FCD"/>
    <property type="match status" value="1"/>
</dbReference>
<evidence type="ECO:0000256" key="1">
    <source>
        <dbReference type="ARBA" id="ARBA00023015"/>
    </source>
</evidence>
<dbReference type="SUPFAM" id="SSF46785">
    <property type="entry name" value="Winged helix' DNA-binding domain"/>
    <property type="match status" value="1"/>
</dbReference>
<dbReference type="InterPro" id="IPR000524">
    <property type="entry name" value="Tscrpt_reg_HTH_GntR"/>
</dbReference>
<proteinExistence type="predicted"/>
<gene>
    <name evidence="5" type="ORF">MIM_c25360</name>
</gene>
<reference evidence="5 6" key="1">
    <citation type="journal article" date="2014" name="Microbiology">
        <title>Unravelling the complete genome sequence of Advenella mimigardefordensis strain DPN7T and novel insights in the catabolism of the xenobiotic polythioester precursor 3,3'-dithiodipropionate.</title>
        <authorList>
            <person name="Wubbeler J.H."/>
            <person name="Hiessl S."/>
            <person name="Schuldes J."/>
            <person name="Thurmer A."/>
            <person name="Daniel R."/>
            <person name="Steinbuchel A."/>
        </authorList>
    </citation>
    <scope>NUCLEOTIDE SEQUENCE [LARGE SCALE GENOMIC DNA]</scope>
    <source>
        <strain evidence="6">DSM 17166 / LMG 22922 / DPN7</strain>
    </source>
</reference>
<evidence type="ECO:0000256" key="3">
    <source>
        <dbReference type="ARBA" id="ARBA00023163"/>
    </source>
</evidence>
<keyword evidence="2" id="KW-0238">DNA-binding</keyword>
<accession>W0PCX2</accession>
<dbReference type="STRING" id="1247726.MIM_c25360"/>
<dbReference type="HOGENOM" id="CLU_017584_5_1_4"/>
<dbReference type="SMART" id="SM00345">
    <property type="entry name" value="HTH_GNTR"/>
    <property type="match status" value="1"/>
</dbReference>
<name>W0PCX2_ADVMD</name>
<dbReference type="KEGG" id="amim:MIM_c25360"/>
<organism evidence="5 6">
    <name type="scientific">Advenella mimigardefordensis (strain DSM 17166 / LMG 22922 / DPN7)</name>
    <dbReference type="NCBI Taxonomy" id="1247726"/>
    <lineage>
        <taxon>Bacteria</taxon>
        <taxon>Pseudomonadati</taxon>
        <taxon>Pseudomonadota</taxon>
        <taxon>Betaproteobacteria</taxon>
        <taxon>Burkholderiales</taxon>
        <taxon>Alcaligenaceae</taxon>
    </lineage>
</organism>
<dbReference type="Proteomes" id="UP000019095">
    <property type="component" value="Chromosome"/>
</dbReference>
<dbReference type="CDD" id="cd07377">
    <property type="entry name" value="WHTH_GntR"/>
    <property type="match status" value="1"/>
</dbReference>
<dbReference type="Pfam" id="PF00392">
    <property type="entry name" value="GntR"/>
    <property type="match status" value="1"/>
</dbReference>
<sequence length="223" mass="25063">MKSEQQDDSSKTTIPMRIAEELRHLIYAGQIKPGERLNEAVLAQRMGTSRSTIREAIRSLLGFGLVTAVPNRGAYVRQLSVREMVEISDLRALVFGFAAGLAAEHRSASESELLRDIVEQMDQAAEAGDMDGYYHLNLSFHAHIVGLARSERTERLYNDFVKELHLFRRQNFDNVGNMRRSNAEHRSIYEAIAKGDKTGATRCAEQHILAGCQRMLRTMDGAV</sequence>
<evidence type="ECO:0000313" key="5">
    <source>
        <dbReference type="EMBL" id="AHG64606.1"/>
    </source>
</evidence>
<dbReference type="InterPro" id="IPR008920">
    <property type="entry name" value="TF_FadR/GntR_C"/>
</dbReference>
<dbReference type="Pfam" id="PF07729">
    <property type="entry name" value="FCD"/>
    <property type="match status" value="1"/>
</dbReference>
<dbReference type="Gene3D" id="1.20.120.530">
    <property type="entry name" value="GntR ligand-binding domain-like"/>
    <property type="match status" value="1"/>
</dbReference>
<dbReference type="InterPro" id="IPR011711">
    <property type="entry name" value="GntR_C"/>
</dbReference>
<feature type="domain" description="HTH gntR-type" evidence="4">
    <location>
        <begin position="12"/>
        <end position="79"/>
    </location>
</feature>
<evidence type="ECO:0000256" key="2">
    <source>
        <dbReference type="ARBA" id="ARBA00023125"/>
    </source>
</evidence>
<keyword evidence="1" id="KW-0805">Transcription regulation</keyword>
<dbReference type="GO" id="GO:0003700">
    <property type="term" value="F:DNA-binding transcription factor activity"/>
    <property type="evidence" value="ECO:0007669"/>
    <property type="project" value="InterPro"/>
</dbReference>
<evidence type="ECO:0000259" key="4">
    <source>
        <dbReference type="PROSITE" id="PS50949"/>
    </source>
</evidence>
<keyword evidence="3" id="KW-0804">Transcription</keyword>
<dbReference type="Gene3D" id="1.10.10.10">
    <property type="entry name" value="Winged helix-like DNA-binding domain superfamily/Winged helix DNA-binding domain"/>
    <property type="match status" value="1"/>
</dbReference>